<reference evidence="2" key="2">
    <citation type="submission" date="2019-10" db="EMBL/GenBank/DDBJ databases">
        <title>A de novo genome assembly of a pear dwarfing rootstock.</title>
        <authorList>
            <person name="Wang F."/>
            <person name="Wang J."/>
            <person name="Li S."/>
            <person name="Zhang Y."/>
            <person name="Fang M."/>
            <person name="Ma L."/>
            <person name="Zhao Y."/>
            <person name="Jiang S."/>
        </authorList>
    </citation>
    <scope>NUCLEOTIDE SEQUENCE [LARGE SCALE GENOMIC DNA]</scope>
</reference>
<proteinExistence type="predicted"/>
<keyword evidence="2" id="KW-1185">Reference proteome</keyword>
<comment type="caution">
    <text evidence="1">The sequence shown here is derived from an EMBL/GenBank/DDBJ whole genome shotgun (WGS) entry which is preliminary data.</text>
</comment>
<gene>
    <name evidence="1" type="ORF">D8674_013237</name>
</gene>
<dbReference type="Proteomes" id="UP000327157">
    <property type="component" value="Chromosome 15"/>
</dbReference>
<evidence type="ECO:0000313" key="2">
    <source>
        <dbReference type="Proteomes" id="UP000327157"/>
    </source>
</evidence>
<evidence type="ECO:0000313" key="1">
    <source>
        <dbReference type="EMBL" id="KAB2617368.1"/>
    </source>
</evidence>
<organism evidence="1 2">
    <name type="scientific">Pyrus ussuriensis x Pyrus communis</name>
    <dbReference type="NCBI Taxonomy" id="2448454"/>
    <lineage>
        <taxon>Eukaryota</taxon>
        <taxon>Viridiplantae</taxon>
        <taxon>Streptophyta</taxon>
        <taxon>Embryophyta</taxon>
        <taxon>Tracheophyta</taxon>
        <taxon>Spermatophyta</taxon>
        <taxon>Magnoliopsida</taxon>
        <taxon>eudicotyledons</taxon>
        <taxon>Gunneridae</taxon>
        <taxon>Pentapetalae</taxon>
        <taxon>rosids</taxon>
        <taxon>fabids</taxon>
        <taxon>Rosales</taxon>
        <taxon>Rosaceae</taxon>
        <taxon>Amygdaloideae</taxon>
        <taxon>Maleae</taxon>
        <taxon>Pyrus</taxon>
    </lineage>
</organism>
<dbReference type="AlphaFoldDB" id="A0A5N5GQ12"/>
<dbReference type="EMBL" id="SMOL01000401">
    <property type="protein sequence ID" value="KAB2617368.1"/>
    <property type="molecule type" value="Genomic_DNA"/>
</dbReference>
<protein>
    <submittedName>
        <fullName evidence="1">Uncharacterized protein</fullName>
    </submittedName>
</protein>
<reference evidence="1 2" key="3">
    <citation type="submission" date="2019-11" db="EMBL/GenBank/DDBJ databases">
        <title>A de novo genome assembly of a pear dwarfing rootstock.</title>
        <authorList>
            <person name="Wang F."/>
            <person name="Wang J."/>
            <person name="Li S."/>
            <person name="Zhang Y."/>
            <person name="Fang M."/>
            <person name="Ma L."/>
            <person name="Zhao Y."/>
            <person name="Jiang S."/>
        </authorList>
    </citation>
    <scope>NUCLEOTIDE SEQUENCE [LARGE SCALE GENOMIC DNA]</scope>
    <source>
        <strain evidence="1">S2</strain>
        <tissue evidence="1">Leaf</tissue>
    </source>
</reference>
<reference evidence="1 2" key="1">
    <citation type="submission" date="2019-09" db="EMBL/GenBank/DDBJ databases">
        <authorList>
            <person name="Ou C."/>
        </authorList>
    </citation>
    <scope>NUCLEOTIDE SEQUENCE [LARGE SCALE GENOMIC DNA]</scope>
    <source>
        <strain evidence="1">S2</strain>
        <tissue evidence="1">Leaf</tissue>
    </source>
</reference>
<name>A0A5N5GQ12_9ROSA</name>
<sequence>MACVLKDTCVLHDSCLIEEFPMCQLSTNFLVGMYQGSEDNSLPFRCRATECVQALSGVLPEPITFPKEVVKDNDVYPPEVAPPLEAKFSLPGLTSGGVKVHSGLAEHTSLLELIENKLLCWRDMMSYVATLGVFVGSLVEKWESCKEKGILDQFIKVNKLEHALELQHKELEAEKLKLKKLVYGCSKEITACLQLLLLTFLGEIGDSVTWQFASLALIYLIALKKALFA</sequence>
<accession>A0A5N5GQ12</accession>